<sequence length="303" mass="32065">MLAAAIVRELSSDNPVASLGSDDPLTRRQSARYLGIEGVPETISPVIVEALVDGDPHIRAGVTWGLFKRVWLQFDRSAVVTGDVSASTVFEQLTIALDDADSRVRAGAIPAVALLAFHHEIGEEAVALSALADGLADQTLVRQPTEWLLGTYIWKCEGTPSSLAPLTAAAIAELGDEVDNIADGDDLFEGAVLDAAIQQLDDEGLDIAAADTETITAVARKSDGPFDRAGRLSELLLDRLAADPRGVTEALVSIADSSSTILDNSRRSCVGAGCVGRRRFPSRSRSSRVGCERIPYSCPRTVG</sequence>
<dbReference type="Proteomes" id="UP000199370">
    <property type="component" value="Unassembled WGS sequence"/>
</dbReference>
<protein>
    <recommendedName>
        <fullName evidence="3">HEAT repeat-containing protein</fullName>
    </recommendedName>
</protein>
<dbReference type="AlphaFoldDB" id="A0A1H0CAU2"/>
<organism evidence="1 2">
    <name type="scientific">Haloarchaeobius iranensis</name>
    <dbReference type="NCBI Taxonomy" id="996166"/>
    <lineage>
        <taxon>Archaea</taxon>
        <taxon>Methanobacteriati</taxon>
        <taxon>Methanobacteriota</taxon>
        <taxon>Stenosarchaea group</taxon>
        <taxon>Halobacteria</taxon>
        <taxon>Halobacteriales</taxon>
        <taxon>Halorubellaceae</taxon>
        <taxon>Haloarchaeobius</taxon>
    </lineage>
</organism>
<dbReference type="InterPro" id="IPR011989">
    <property type="entry name" value="ARM-like"/>
</dbReference>
<dbReference type="EMBL" id="FNIA01000072">
    <property type="protein sequence ID" value="SDN55010.1"/>
    <property type="molecule type" value="Genomic_DNA"/>
</dbReference>
<evidence type="ECO:0008006" key="3">
    <source>
        <dbReference type="Google" id="ProtNLM"/>
    </source>
</evidence>
<name>A0A1H0CAU2_9EURY</name>
<evidence type="ECO:0000313" key="2">
    <source>
        <dbReference type="Proteomes" id="UP000199370"/>
    </source>
</evidence>
<proteinExistence type="predicted"/>
<dbReference type="Gene3D" id="1.25.10.10">
    <property type="entry name" value="Leucine-rich Repeat Variant"/>
    <property type="match status" value="1"/>
</dbReference>
<reference evidence="1 2" key="1">
    <citation type="submission" date="2016-10" db="EMBL/GenBank/DDBJ databases">
        <authorList>
            <person name="de Groot N.N."/>
        </authorList>
    </citation>
    <scope>NUCLEOTIDE SEQUENCE [LARGE SCALE GENOMIC DNA]</scope>
    <source>
        <strain evidence="2">EB21,IBRC-M 10013,KCTC 4048</strain>
    </source>
</reference>
<dbReference type="SUPFAM" id="SSF48371">
    <property type="entry name" value="ARM repeat"/>
    <property type="match status" value="1"/>
</dbReference>
<evidence type="ECO:0000313" key="1">
    <source>
        <dbReference type="EMBL" id="SDN55010.1"/>
    </source>
</evidence>
<dbReference type="InterPro" id="IPR016024">
    <property type="entry name" value="ARM-type_fold"/>
</dbReference>
<gene>
    <name evidence="1" type="ORF">SAMN05192554_1721</name>
</gene>
<keyword evidence="2" id="KW-1185">Reference proteome</keyword>
<accession>A0A1H0CAU2</accession>